<protein>
    <submittedName>
        <fullName evidence="1">Uncharacterized protein</fullName>
    </submittedName>
</protein>
<name>A0A1D2VDG8_9ASCO</name>
<keyword evidence="2" id="KW-1185">Reference proteome</keyword>
<proteinExistence type="predicted"/>
<dbReference type="Proteomes" id="UP000095038">
    <property type="component" value="Unassembled WGS sequence"/>
</dbReference>
<sequence length="142" mass="16631">MRSIPENLDLIIQVVRIYDFTNNVYNTEKENEIIIRSFDHNLDEKFPLKSNANIELHSQYGTAISEVESNNLDNNNIESNYLSYNNNNGDNKNSLYLSCFGDINTIPVSKVLNDKNHWSIKLYIQRLIKQTAKDRRNFMQNN</sequence>
<reference evidence="2" key="1">
    <citation type="submission" date="2016-05" db="EMBL/GenBank/DDBJ databases">
        <title>Comparative genomics of biotechnologically important yeasts.</title>
        <authorList>
            <consortium name="DOE Joint Genome Institute"/>
            <person name="Riley R."/>
            <person name="Haridas S."/>
            <person name="Wolfe K.H."/>
            <person name="Lopes M.R."/>
            <person name="Hittinger C.T."/>
            <person name="Goker M."/>
            <person name="Salamov A."/>
            <person name="Wisecaver J."/>
            <person name="Long T.M."/>
            <person name="Aerts A.L."/>
            <person name="Barry K."/>
            <person name="Choi C."/>
            <person name="Clum A."/>
            <person name="Coughlan A.Y."/>
            <person name="Deshpande S."/>
            <person name="Douglass A.P."/>
            <person name="Hanson S.J."/>
            <person name="Klenk H.-P."/>
            <person name="Labutti K."/>
            <person name="Lapidus A."/>
            <person name="Lindquist E."/>
            <person name="Lipzen A."/>
            <person name="Meier-Kolthoff J.P."/>
            <person name="Ohm R.A."/>
            <person name="Otillar R.P."/>
            <person name="Pangilinan J."/>
            <person name="Peng Y."/>
            <person name="Rokas A."/>
            <person name="Rosa C.A."/>
            <person name="Scheuner C."/>
            <person name="Sibirny A.A."/>
            <person name="Slot J.C."/>
            <person name="Stielow J.B."/>
            <person name="Sun H."/>
            <person name="Kurtzman C.P."/>
            <person name="Blackwell M."/>
            <person name="Grigoriev I.V."/>
            <person name="Jeffries T.W."/>
        </authorList>
    </citation>
    <scope>NUCLEOTIDE SEQUENCE [LARGE SCALE GENOMIC DNA]</scope>
    <source>
        <strain evidence="2">DSM 1968</strain>
    </source>
</reference>
<dbReference type="InParanoid" id="A0A1D2VDG8"/>
<dbReference type="AlphaFoldDB" id="A0A1D2VDG8"/>
<evidence type="ECO:0000313" key="2">
    <source>
        <dbReference type="Proteomes" id="UP000095038"/>
    </source>
</evidence>
<dbReference type="GeneID" id="30968776"/>
<evidence type="ECO:0000313" key="1">
    <source>
        <dbReference type="EMBL" id="ODV59744.1"/>
    </source>
</evidence>
<accession>A0A1D2VDG8</accession>
<organism evidence="1 2">
    <name type="scientific">Ascoidea rubescens DSM 1968</name>
    <dbReference type="NCBI Taxonomy" id="1344418"/>
    <lineage>
        <taxon>Eukaryota</taxon>
        <taxon>Fungi</taxon>
        <taxon>Dikarya</taxon>
        <taxon>Ascomycota</taxon>
        <taxon>Saccharomycotina</taxon>
        <taxon>Saccharomycetes</taxon>
        <taxon>Ascoideaceae</taxon>
        <taxon>Ascoidea</taxon>
    </lineage>
</organism>
<gene>
    <name evidence="1" type="ORF">ASCRUDRAFT_9389</name>
</gene>
<dbReference type="RefSeq" id="XP_020046051.1">
    <property type="nucleotide sequence ID" value="XM_020195140.1"/>
</dbReference>
<dbReference type="EMBL" id="KV454485">
    <property type="protein sequence ID" value="ODV59744.1"/>
    <property type="molecule type" value="Genomic_DNA"/>
</dbReference>